<evidence type="ECO:0000256" key="7">
    <source>
        <dbReference type="ARBA" id="ARBA00022737"/>
    </source>
</evidence>
<dbReference type="SMART" id="SM00369">
    <property type="entry name" value="LRR_TYP"/>
    <property type="match status" value="12"/>
</dbReference>
<dbReference type="EMBL" id="ML002382">
    <property type="protein sequence ID" value="RKP38296.1"/>
    <property type="molecule type" value="Genomic_DNA"/>
</dbReference>
<dbReference type="InterPro" id="IPR003591">
    <property type="entry name" value="Leu-rich_rpt_typical-subtyp"/>
</dbReference>
<dbReference type="GO" id="GO:0005737">
    <property type="term" value="C:cytoplasm"/>
    <property type="evidence" value="ECO:0007669"/>
    <property type="project" value="TreeGrafter"/>
</dbReference>
<dbReference type="PROSITE" id="PS50200">
    <property type="entry name" value="RA"/>
    <property type="match status" value="1"/>
</dbReference>
<evidence type="ECO:0000256" key="11">
    <source>
        <dbReference type="ARBA" id="ARBA00032597"/>
    </source>
</evidence>
<dbReference type="SUPFAM" id="SSF52058">
    <property type="entry name" value="L domain-like"/>
    <property type="match status" value="2"/>
</dbReference>
<dbReference type="InterPro" id="IPR000159">
    <property type="entry name" value="RA_dom"/>
</dbReference>
<dbReference type="InterPro" id="IPR001932">
    <property type="entry name" value="PPM-type_phosphatase-like_dom"/>
</dbReference>
<dbReference type="InterPro" id="IPR001054">
    <property type="entry name" value="A/G_cyclase"/>
</dbReference>
<dbReference type="PROSITE" id="PS50125">
    <property type="entry name" value="GUANYLATE_CYCLASE_2"/>
    <property type="match status" value="1"/>
</dbReference>
<evidence type="ECO:0000259" key="15">
    <source>
        <dbReference type="PROSITE" id="PS50200"/>
    </source>
</evidence>
<dbReference type="GO" id="GO:0035556">
    <property type="term" value="P:intracellular signal transduction"/>
    <property type="evidence" value="ECO:0007669"/>
    <property type="project" value="InterPro"/>
</dbReference>
<keyword evidence="8" id="KW-0460">Magnesium</keyword>
<dbReference type="GO" id="GO:0006171">
    <property type="term" value="P:cAMP biosynthetic process"/>
    <property type="evidence" value="ECO:0007669"/>
    <property type="project" value="UniProtKB-KW"/>
</dbReference>
<feature type="domain" description="Guanylate cyclase" evidence="14">
    <location>
        <begin position="1110"/>
        <end position="1249"/>
    </location>
</feature>
<accession>A0A4P9ZX94</accession>
<evidence type="ECO:0000313" key="17">
    <source>
        <dbReference type="EMBL" id="RKP38296.1"/>
    </source>
</evidence>
<gene>
    <name evidence="17" type="ORF">BJ085DRAFT_16874</name>
</gene>
<dbReference type="Gene3D" id="3.80.10.10">
    <property type="entry name" value="Ribonuclease Inhibitor"/>
    <property type="match status" value="3"/>
</dbReference>
<keyword evidence="10" id="KW-0456">Lyase</keyword>
<comment type="similarity">
    <text evidence="2">Belongs to the adenylyl cyclase class-3 family.</text>
</comment>
<dbReference type="CDD" id="cd17214">
    <property type="entry name" value="RA_CYR1_like"/>
    <property type="match status" value="1"/>
</dbReference>
<evidence type="ECO:0000256" key="9">
    <source>
        <dbReference type="ARBA" id="ARBA00022998"/>
    </source>
</evidence>
<dbReference type="InterPro" id="IPR001611">
    <property type="entry name" value="Leu-rich_rpt"/>
</dbReference>
<dbReference type="PROSITE" id="PS51450">
    <property type="entry name" value="LRR"/>
    <property type="match status" value="2"/>
</dbReference>
<dbReference type="SMART" id="SM00044">
    <property type="entry name" value="CYCc"/>
    <property type="match status" value="1"/>
</dbReference>
<dbReference type="CDD" id="cd00143">
    <property type="entry name" value="PP2Cc"/>
    <property type="match status" value="1"/>
</dbReference>
<evidence type="ECO:0000259" key="16">
    <source>
        <dbReference type="PROSITE" id="PS51746"/>
    </source>
</evidence>
<dbReference type="Gene3D" id="3.60.40.10">
    <property type="entry name" value="PPM-type phosphatase domain"/>
    <property type="match status" value="1"/>
</dbReference>
<dbReference type="CDD" id="cd07302">
    <property type="entry name" value="CHD"/>
    <property type="match status" value="1"/>
</dbReference>
<dbReference type="GO" id="GO:0046872">
    <property type="term" value="F:metal ion binding"/>
    <property type="evidence" value="ECO:0007669"/>
    <property type="project" value="UniProtKB-KW"/>
</dbReference>
<evidence type="ECO:0000256" key="5">
    <source>
        <dbReference type="ARBA" id="ARBA00022614"/>
    </source>
</evidence>
<proteinExistence type="inferred from homology"/>
<keyword evidence="9" id="KW-0115">cAMP biosynthesis</keyword>
<reference evidence="18" key="1">
    <citation type="journal article" date="2018" name="Nat. Microbiol.">
        <title>Leveraging single-cell genomics to expand the fungal tree of life.</title>
        <authorList>
            <person name="Ahrendt S.R."/>
            <person name="Quandt C.A."/>
            <person name="Ciobanu D."/>
            <person name="Clum A."/>
            <person name="Salamov A."/>
            <person name="Andreopoulos B."/>
            <person name="Cheng J.F."/>
            <person name="Woyke T."/>
            <person name="Pelin A."/>
            <person name="Henrissat B."/>
            <person name="Reynolds N.K."/>
            <person name="Benny G.L."/>
            <person name="Smith M.E."/>
            <person name="James T.Y."/>
            <person name="Grigoriev I.V."/>
        </authorList>
    </citation>
    <scope>NUCLEOTIDE SEQUENCE [LARGE SCALE GENOMIC DNA]</scope>
    <source>
        <strain evidence="18">RSA 468</strain>
    </source>
</reference>
<dbReference type="Pfam" id="PF23010">
    <property type="entry name" value="RA_3"/>
    <property type="match status" value="1"/>
</dbReference>
<evidence type="ECO:0000256" key="8">
    <source>
        <dbReference type="ARBA" id="ARBA00022842"/>
    </source>
</evidence>
<dbReference type="InterPro" id="IPR032675">
    <property type="entry name" value="LRR_dom_sf"/>
</dbReference>
<dbReference type="SMART" id="SM00364">
    <property type="entry name" value="LRR_BAC"/>
    <property type="match status" value="9"/>
</dbReference>
<dbReference type="Proteomes" id="UP000268162">
    <property type="component" value="Unassembled WGS sequence"/>
</dbReference>
<evidence type="ECO:0000256" key="6">
    <source>
        <dbReference type="ARBA" id="ARBA00022723"/>
    </source>
</evidence>
<dbReference type="SMART" id="SM00314">
    <property type="entry name" value="RA"/>
    <property type="match status" value="1"/>
</dbReference>
<evidence type="ECO:0000256" key="12">
    <source>
        <dbReference type="ARBA" id="ARBA00032637"/>
    </source>
</evidence>
<feature type="non-terminal residue" evidence="17">
    <location>
        <position position="1338"/>
    </location>
</feature>
<evidence type="ECO:0000256" key="3">
    <source>
        <dbReference type="ARBA" id="ARBA00012201"/>
    </source>
</evidence>
<dbReference type="Pfam" id="PF00211">
    <property type="entry name" value="Guanylate_cyc"/>
    <property type="match status" value="1"/>
</dbReference>
<keyword evidence="6" id="KW-0479">Metal-binding</keyword>
<dbReference type="EC" id="4.6.1.1" evidence="3"/>
<dbReference type="Pfam" id="PF13855">
    <property type="entry name" value="LRR_8"/>
    <property type="match status" value="4"/>
</dbReference>
<evidence type="ECO:0000256" key="13">
    <source>
        <dbReference type="SAM" id="MobiDB-lite"/>
    </source>
</evidence>
<evidence type="ECO:0000256" key="10">
    <source>
        <dbReference type="ARBA" id="ARBA00023239"/>
    </source>
</evidence>
<keyword evidence="18" id="KW-1185">Reference proteome</keyword>
<feature type="region of interest" description="Disordered" evidence="13">
    <location>
        <begin position="1"/>
        <end position="64"/>
    </location>
</feature>
<feature type="compositionally biased region" description="Acidic residues" evidence="13">
    <location>
        <begin position="46"/>
        <end position="64"/>
    </location>
</feature>
<dbReference type="GO" id="GO:0004016">
    <property type="term" value="F:adenylate cyclase activity"/>
    <property type="evidence" value="ECO:0007669"/>
    <property type="project" value="UniProtKB-EC"/>
</dbReference>
<dbReference type="SUPFAM" id="SSF81606">
    <property type="entry name" value="PP2C-like"/>
    <property type="match status" value="1"/>
</dbReference>
<dbReference type="Pfam" id="PF00481">
    <property type="entry name" value="PP2C"/>
    <property type="match status" value="1"/>
</dbReference>
<feature type="domain" description="PPM-type phosphatase" evidence="16">
    <location>
        <begin position="795"/>
        <end position="1050"/>
    </location>
</feature>
<evidence type="ECO:0000256" key="2">
    <source>
        <dbReference type="ARBA" id="ARBA00005381"/>
    </source>
</evidence>
<evidence type="ECO:0000256" key="4">
    <source>
        <dbReference type="ARBA" id="ARBA00021420"/>
    </source>
</evidence>
<dbReference type="SUPFAM" id="SSF55073">
    <property type="entry name" value="Nucleotide cyclase"/>
    <property type="match status" value="1"/>
</dbReference>
<protein>
    <recommendedName>
        <fullName evidence="4">Adenylate cyclase</fullName>
        <ecNumber evidence="3">4.6.1.1</ecNumber>
    </recommendedName>
    <alternativeName>
        <fullName evidence="11">ATP pyrophosphate-lyase</fullName>
    </alternativeName>
    <alternativeName>
        <fullName evidence="12">Adenylyl cyclase</fullName>
    </alternativeName>
</protein>
<comment type="catalytic activity">
    <reaction evidence="1">
        <text>ATP = 3',5'-cyclic AMP + diphosphate</text>
        <dbReference type="Rhea" id="RHEA:15389"/>
        <dbReference type="ChEBI" id="CHEBI:30616"/>
        <dbReference type="ChEBI" id="CHEBI:33019"/>
        <dbReference type="ChEBI" id="CHEBI:58165"/>
        <dbReference type="EC" id="4.6.1.1"/>
    </reaction>
</comment>
<dbReference type="SMART" id="SM00332">
    <property type="entry name" value="PP2Cc"/>
    <property type="match status" value="1"/>
</dbReference>
<dbReference type="InterPro" id="IPR055071">
    <property type="entry name" value="RA_PHLPP-like"/>
</dbReference>
<sequence length="1338" mass="149978">MSTLPSVVGGPRDFFGGSDGDGGAESPELWAPPDSWAILPGGPEGPDNEAGLDDGSEEEGEPEVDDTAYYLRIYRRDLTFCTVACRLNSTSAEIIQLAAKKFYIENSSKYCLYVKKANSLERTLRASEKPVLMLRDYLEQMGYTREDNLSAHMREDNTYLCQFTLIEAAIPSVSANLDHLIHAGRQIDLKGHRLQTIPVSLYHDPSKILYLNLSKNLKIDLPTDFTQLCTELRELRLATCQYRRVPQSIRYISSLILLDLSGNEFHHLNDAHLEELRNLQDLLIRNNRLQSIPPTFARFKTLRRLILSNNNLTNFPEVLCEITTLTQLDLSFNFIPAIPESIGQLKDLRNLSFLCNRLTGALPVTFKNLRRLEKLDVRRNHIQDIMILSRLPRLQILYCDHNSLSKLSGDFQALKDLSLAKSHLTNFFLRDASHTLVHLKLSHCQINELSADLFTFLPSLQHVEINNNHLTSLPKSIGQLSRLRHLACTNNNLTSLPVEVAGLPRLEILDVHSNNIKSLFVDIWMAPKLRTLNISSNLLEFFPHPSQLERSRSAAAAFPSPLLTGGVGNGDDNGNNANGINRTSLAGNVPPLCQTLMDLRMGGNYFNEEIFTPLTYLEELRILNLSFNEQIYEIPAGAFYHHTNLVELYLSGTQIATLPGEDLDRLRALRVLHVNANKLQTLPAELGKIGKLTVLDAGSNTLRYNISNWPYDWNWNWNLDLQYLNLSNNKRLEIKRSHMDVVAPHGKHDRDLAHFRALTSLRVLGLMDVTMVVSPPDQTATRRVRTTPSVVDSIQYGMADKLGPDENLCLWDFVVPSFRGRMDESLFGLFDSPGEEGGGSRLFACLNDQVAPILKAELDKLRSDEAPPAALRRAFLALNKHLGSHTERSSGDDSKLGASALFAYFVGNNVYLANVGNIMAVASRKGRAELLSDKHTPANPDEVTRIREAGGYISQEGLVQGEVEVTRSFGYFHLLPYVNANPSVYHLEVTEEDEFLIIASRGLWDYLSHQMAVDVARTLRHDMNLAAQKLRDYAISYGADKSLMVMVLGMRDLYDPNGIGALLAHVPSHMPSMPPTVISRARRGAKDDLPADSTLARLDREVEPPTGDVALVFTDIKNSTFLWETIPVAMRSAIRVHNHIMRRELRTIGGYEVKTEGDAFMVSFATVPSALHWCLSVQLQLLKADWPQEILDSADGREIYSPTDANQLIYRGLWVRMGVHWGSPVCEEDPVTKRMDYFGPMVNRTARICGAADGGQIYVSQDVVSEIIFNMNMFDTSGSTFMSQNGLVNITREQVIRDIQGLNKLGLNMILKGERRLKGLETPETLVLAYPKDLAGRL</sequence>
<keyword evidence="7" id="KW-0677">Repeat</keyword>
<name>A0A4P9ZX94_9FUNG</name>
<evidence type="ECO:0000259" key="14">
    <source>
        <dbReference type="PROSITE" id="PS50125"/>
    </source>
</evidence>
<evidence type="ECO:0000313" key="18">
    <source>
        <dbReference type="Proteomes" id="UP000268162"/>
    </source>
</evidence>
<keyword evidence="5" id="KW-0433">Leucine-rich repeat</keyword>
<dbReference type="Gene3D" id="3.30.70.1230">
    <property type="entry name" value="Nucleotide cyclase"/>
    <property type="match status" value="1"/>
</dbReference>
<dbReference type="PROSITE" id="PS51746">
    <property type="entry name" value="PPM_2"/>
    <property type="match status" value="1"/>
</dbReference>
<dbReference type="InterPro" id="IPR029787">
    <property type="entry name" value="Nucleotide_cyclase"/>
</dbReference>
<dbReference type="InterPro" id="IPR050216">
    <property type="entry name" value="LRR_domain-containing"/>
</dbReference>
<feature type="domain" description="Ras-associating" evidence="15">
    <location>
        <begin position="67"/>
        <end position="158"/>
    </location>
</feature>
<organism evidence="17 18">
    <name type="scientific">Dimargaris cristalligena</name>
    <dbReference type="NCBI Taxonomy" id="215637"/>
    <lineage>
        <taxon>Eukaryota</taxon>
        <taxon>Fungi</taxon>
        <taxon>Fungi incertae sedis</taxon>
        <taxon>Zoopagomycota</taxon>
        <taxon>Kickxellomycotina</taxon>
        <taxon>Dimargaritomycetes</taxon>
        <taxon>Dimargaritales</taxon>
        <taxon>Dimargaritaceae</taxon>
        <taxon>Dimargaris</taxon>
    </lineage>
</organism>
<evidence type="ECO:0000256" key="1">
    <source>
        <dbReference type="ARBA" id="ARBA00001593"/>
    </source>
</evidence>
<dbReference type="PANTHER" id="PTHR48051">
    <property type="match status" value="1"/>
</dbReference>
<dbReference type="PANTHER" id="PTHR48051:SF1">
    <property type="entry name" value="RAS SUPPRESSOR PROTEIN 1"/>
    <property type="match status" value="1"/>
</dbReference>
<dbReference type="InterPro" id="IPR036457">
    <property type="entry name" value="PPM-type-like_dom_sf"/>
</dbReference>
<dbReference type="STRING" id="215637.A0A4P9ZX94"/>